<dbReference type="AlphaFoldDB" id="A0A545T8U4"/>
<protein>
    <submittedName>
        <fullName evidence="6">Response regulator transcription factor</fullName>
    </submittedName>
</protein>
<dbReference type="Proteomes" id="UP000317839">
    <property type="component" value="Unassembled WGS sequence"/>
</dbReference>
<dbReference type="EMBL" id="VIKR01000003">
    <property type="protein sequence ID" value="TQV73636.1"/>
    <property type="molecule type" value="Genomic_DNA"/>
</dbReference>
<evidence type="ECO:0000259" key="5">
    <source>
        <dbReference type="PROSITE" id="PS50110"/>
    </source>
</evidence>
<evidence type="ECO:0000256" key="1">
    <source>
        <dbReference type="ARBA" id="ARBA00022553"/>
    </source>
</evidence>
<evidence type="ECO:0000313" key="6">
    <source>
        <dbReference type="EMBL" id="TQV73636.1"/>
    </source>
</evidence>
<accession>A0A545T8U4</accession>
<evidence type="ECO:0000313" key="7">
    <source>
        <dbReference type="Proteomes" id="UP000317839"/>
    </source>
</evidence>
<dbReference type="RefSeq" id="WP_142942344.1">
    <property type="nucleotide sequence ID" value="NZ_VIKR01000003.1"/>
</dbReference>
<feature type="domain" description="HTH luxR-type" evidence="4">
    <location>
        <begin position="145"/>
        <end position="210"/>
    </location>
</feature>
<dbReference type="GO" id="GO:0003677">
    <property type="term" value="F:DNA binding"/>
    <property type="evidence" value="ECO:0007669"/>
    <property type="project" value="UniProtKB-KW"/>
</dbReference>
<dbReference type="InterPro" id="IPR011006">
    <property type="entry name" value="CheY-like_superfamily"/>
</dbReference>
<dbReference type="InterPro" id="IPR001789">
    <property type="entry name" value="Sig_transdc_resp-reg_receiver"/>
</dbReference>
<dbReference type="CDD" id="cd17535">
    <property type="entry name" value="REC_NarL-like"/>
    <property type="match status" value="1"/>
</dbReference>
<dbReference type="PROSITE" id="PS00622">
    <property type="entry name" value="HTH_LUXR_1"/>
    <property type="match status" value="1"/>
</dbReference>
<evidence type="ECO:0000256" key="2">
    <source>
        <dbReference type="ARBA" id="ARBA00023125"/>
    </source>
</evidence>
<sequence>MQTKVIVADDHPLFREAMKQVLPQLIEDCQVIEAESFYQLEQCLADNPDTDLVLMDLHMPGNKGFVGLNLIKSEYPAVAVVMVSATETAQIVHRAFTFGASGYIPKSSPFDVIKTAISSVMLGETWMPEALAREVQIAQSEQDDFAEKITSLTPQQFKVLTMIADGQLNKQIAYDLNIQETTVKHHVSSILRKLNVINRTQAGVLFNQLEVEDSAQQIAEG</sequence>
<keyword evidence="7" id="KW-1185">Reference proteome</keyword>
<dbReference type="InterPro" id="IPR000792">
    <property type="entry name" value="Tscrpt_reg_LuxR_C"/>
</dbReference>
<comment type="caution">
    <text evidence="6">The sequence shown here is derived from an EMBL/GenBank/DDBJ whole genome shotgun (WGS) entry which is preliminary data.</text>
</comment>
<dbReference type="InterPro" id="IPR058245">
    <property type="entry name" value="NreC/VraR/RcsB-like_REC"/>
</dbReference>
<name>A0A545T8U4_9GAMM</name>
<reference evidence="6 7" key="1">
    <citation type="submission" date="2019-06" db="EMBL/GenBank/DDBJ databases">
        <title>Draft genome of Aliikangiella marina GYP-15.</title>
        <authorList>
            <person name="Wang G."/>
        </authorList>
    </citation>
    <scope>NUCLEOTIDE SEQUENCE [LARGE SCALE GENOMIC DNA]</scope>
    <source>
        <strain evidence="6 7">GYP-15</strain>
    </source>
</reference>
<feature type="domain" description="Response regulatory" evidence="5">
    <location>
        <begin position="4"/>
        <end position="121"/>
    </location>
</feature>
<dbReference type="PROSITE" id="PS50110">
    <property type="entry name" value="RESPONSE_REGULATORY"/>
    <property type="match status" value="1"/>
</dbReference>
<evidence type="ECO:0000256" key="3">
    <source>
        <dbReference type="PROSITE-ProRule" id="PRU00169"/>
    </source>
</evidence>
<dbReference type="SMART" id="SM00448">
    <property type="entry name" value="REC"/>
    <property type="match status" value="1"/>
</dbReference>
<dbReference type="PRINTS" id="PR00038">
    <property type="entry name" value="HTHLUXR"/>
</dbReference>
<dbReference type="SUPFAM" id="SSF46894">
    <property type="entry name" value="C-terminal effector domain of the bipartite response regulators"/>
    <property type="match status" value="1"/>
</dbReference>
<evidence type="ECO:0000259" key="4">
    <source>
        <dbReference type="PROSITE" id="PS50043"/>
    </source>
</evidence>
<dbReference type="GO" id="GO:0000160">
    <property type="term" value="P:phosphorelay signal transduction system"/>
    <property type="evidence" value="ECO:0007669"/>
    <property type="project" value="InterPro"/>
</dbReference>
<feature type="modified residue" description="4-aspartylphosphate" evidence="3">
    <location>
        <position position="56"/>
    </location>
</feature>
<keyword evidence="1 3" id="KW-0597">Phosphoprotein</keyword>
<proteinExistence type="predicted"/>
<dbReference type="Gene3D" id="3.40.50.2300">
    <property type="match status" value="1"/>
</dbReference>
<dbReference type="OrthoDB" id="9814495at2"/>
<dbReference type="GO" id="GO:0006355">
    <property type="term" value="P:regulation of DNA-templated transcription"/>
    <property type="evidence" value="ECO:0007669"/>
    <property type="project" value="InterPro"/>
</dbReference>
<dbReference type="Pfam" id="PF00196">
    <property type="entry name" value="GerE"/>
    <property type="match status" value="1"/>
</dbReference>
<dbReference type="CDD" id="cd06170">
    <property type="entry name" value="LuxR_C_like"/>
    <property type="match status" value="1"/>
</dbReference>
<dbReference type="PANTHER" id="PTHR45566">
    <property type="entry name" value="HTH-TYPE TRANSCRIPTIONAL REGULATOR YHJB-RELATED"/>
    <property type="match status" value="1"/>
</dbReference>
<gene>
    <name evidence="6" type="ORF">FLL45_12235</name>
</gene>
<dbReference type="Pfam" id="PF00072">
    <property type="entry name" value="Response_reg"/>
    <property type="match status" value="1"/>
</dbReference>
<dbReference type="PANTHER" id="PTHR45566:SF1">
    <property type="entry name" value="HTH-TYPE TRANSCRIPTIONAL REGULATOR YHJB-RELATED"/>
    <property type="match status" value="1"/>
</dbReference>
<keyword evidence="2" id="KW-0238">DNA-binding</keyword>
<organism evidence="6 7">
    <name type="scientific">Aliikangiella marina</name>
    <dbReference type="NCBI Taxonomy" id="1712262"/>
    <lineage>
        <taxon>Bacteria</taxon>
        <taxon>Pseudomonadati</taxon>
        <taxon>Pseudomonadota</taxon>
        <taxon>Gammaproteobacteria</taxon>
        <taxon>Oceanospirillales</taxon>
        <taxon>Pleioneaceae</taxon>
        <taxon>Aliikangiella</taxon>
    </lineage>
</organism>
<dbReference type="SMART" id="SM00421">
    <property type="entry name" value="HTH_LUXR"/>
    <property type="match status" value="1"/>
</dbReference>
<dbReference type="InterPro" id="IPR051015">
    <property type="entry name" value="EvgA-like"/>
</dbReference>
<dbReference type="InterPro" id="IPR016032">
    <property type="entry name" value="Sig_transdc_resp-reg_C-effctor"/>
</dbReference>
<dbReference type="PROSITE" id="PS50043">
    <property type="entry name" value="HTH_LUXR_2"/>
    <property type="match status" value="1"/>
</dbReference>
<dbReference type="SUPFAM" id="SSF52172">
    <property type="entry name" value="CheY-like"/>
    <property type="match status" value="1"/>
</dbReference>